<feature type="region of interest" description="Disordered" evidence="1">
    <location>
        <begin position="187"/>
        <end position="206"/>
    </location>
</feature>
<evidence type="ECO:0000313" key="3">
    <source>
        <dbReference type="Proteomes" id="UP001346869"/>
    </source>
</evidence>
<dbReference type="AlphaFoldDB" id="A0AAN8AUP9"/>
<evidence type="ECO:0000256" key="1">
    <source>
        <dbReference type="SAM" id="MobiDB-lite"/>
    </source>
</evidence>
<feature type="region of interest" description="Disordered" evidence="1">
    <location>
        <begin position="278"/>
        <end position="313"/>
    </location>
</feature>
<reference evidence="2 3" key="2">
    <citation type="journal article" date="2023" name="Mol. Biol. Evol.">
        <title>Genomics of Secondarily Temperate Adaptation in the Only Non-Antarctic Icefish.</title>
        <authorList>
            <person name="Rivera-Colon A.G."/>
            <person name="Rayamajhi N."/>
            <person name="Minhas B.F."/>
            <person name="Madrigal G."/>
            <person name="Bilyk K.T."/>
            <person name="Yoon V."/>
            <person name="Hune M."/>
            <person name="Gregory S."/>
            <person name="Cheng C.H.C."/>
            <person name="Catchen J.M."/>
        </authorList>
    </citation>
    <scope>NUCLEOTIDE SEQUENCE [LARGE SCALE GENOMIC DNA]</scope>
    <source>
        <strain evidence="2">JMC-PN-2008</strain>
    </source>
</reference>
<comment type="caution">
    <text evidence="2">The sequence shown here is derived from an EMBL/GenBank/DDBJ whole genome shotgun (WGS) entry which is preliminary data.</text>
</comment>
<protein>
    <submittedName>
        <fullName evidence="2">Uncharacterized protein</fullName>
    </submittedName>
</protein>
<sequence>MHAEPPLAGCEPSDCSQSLPQTISEKDAHCSQVKKEYDTRKEVHLICSDEHKSVVLETNVNQEVQRLGHGEVQTFAESLAHPPSPIPVFEKTTEEKIFEISAANKLTELSGPLAAQLDDNVTIQELEKATTPSQPSSPSGFNINLKQIEIGDTHVKEECVLATLEVEQQALPHSQNISEQNVRLKSPVANHDGDSNASKKKEGQTNVETLENKACEAAQEPVEKSNLKDACDITMETADLESQVETRSCQEQLHNDQIEDAGDAKMTTSETELKLFVHQSHERNALPDNSSIKADEMPLEGTTEVSLPSNRPYRSSFDWAGAKRKKSDVSTLPFAQGSPMSEQNPSDSSGLLRHSTIPSFLKSKHKKVPLVISRATDLLNASSISGTAASTQRHQQGERKDLKETCKEMANMKSRASLSTTSFPVPTSTAVSRLSWQTTPGCSRAHPSTAGPSTETDGDMSCSQEREDQQASFRTQISKIEQFLNTERLRLPKRRKTDN</sequence>
<organism evidence="2 3">
    <name type="scientific">Eleginops maclovinus</name>
    <name type="common">Patagonian blennie</name>
    <name type="synonym">Eleginus maclovinus</name>
    <dbReference type="NCBI Taxonomy" id="56733"/>
    <lineage>
        <taxon>Eukaryota</taxon>
        <taxon>Metazoa</taxon>
        <taxon>Chordata</taxon>
        <taxon>Craniata</taxon>
        <taxon>Vertebrata</taxon>
        <taxon>Euteleostomi</taxon>
        <taxon>Actinopterygii</taxon>
        <taxon>Neopterygii</taxon>
        <taxon>Teleostei</taxon>
        <taxon>Neoteleostei</taxon>
        <taxon>Acanthomorphata</taxon>
        <taxon>Eupercaria</taxon>
        <taxon>Perciformes</taxon>
        <taxon>Notothenioidei</taxon>
        <taxon>Eleginopidae</taxon>
        <taxon>Eleginops</taxon>
    </lineage>
</organism>
<feature type="compositionally biased region" description="Polar residues" evidence="1">
    <location>
        <begin position="338"/>
        <end position="349"/>
    </location>
</feature>
<feature type="compositionally biased region" description="Polar residues" evidence="1">
    <location>
        <begin position="303"/>
        <end position="313"/>
    </location>
</feature>
<name>A0AAN8AUP9_ELEMC</name>
<proteinExistence type="predicted"/>
<dbReference type="EMBL" id="JAUZQC010000008">
    <property type="protein sequence ID" value="KAK5867923.1"/>
    <property type="molecule type" value="Genomic_DNA"/>
</dbReference>
<feature type="region of interest" description="Disordered" evidence="1">
    <location>
        <begin position="436"/>
        <end position="472"/>
    </location>
</feature>
<gene>
    <name evidence="2" type="ORF">PBY51_012378</name>
</gene>
<reference evidence="2 3" key="1">
    <citation type="journal article" date="2023" name="Genes (Basel)">
        <title>Chromosome-Level Genome Assembly and Circadian Gene Repertoire of the Patagonia Blennie Eleginops maclovinus-The Closest Ancestral Proxy of Antarctic Cryonotothenioids.</title>
        <authorList>
            <person name="Cheng C.C."/>
            <person name="Rivera-Colon A.G."/>
            <person name="Minhas B.F."/>
            <person name="Wilson L."/>
            <person name="Rayamajhi N."/>
            <person name="Vargas-Chacoff L."/>
            <person name="Catchen J.M."/>
        </authorList>
    </citation>
    <scope>NUCLEOTIDE SEQUENCE [LARGE SCALE GENOMIC DNA]</scope>
    <source>
        <strain evidence="2">JMC-PN-2008</strain>
    </source>
</reference>
<feature type="compositionally biased region" description="Basic and acidic residues" evidence="1">
    <location>
        <begin position="191"/>
        <end position="203"/>
    </location>
</feature>
<accession>A0AAN8AUP9</accession>
<evidence type="ECO:0000313" key="2">
    <source>
        <dbReference type="EMBL" id="KAK5867923.1"/>
    </source>
</evidence>
<keyword evidence="3" id="KW-1185">Reference proteome</keyword>
<dbReference type="Proteomes" id="UP001346869">
    <property type="component" value="Unassembled WGS sequence"/>
</dbReference>
<feature type="region of interest" description="Disordered" evidence="1">
    <location>
        <begin position="330"/>
        <end position="353"/>
    </location>
</feature>